<keyword evidence="5" id="KW-1015">Disulfide bond</keyword>
<keyword evidence="4" id="KW-0378">Hydrolase</keyword>
<reference evidence="8 9" key="1">
    <citation type="submission" date="2019-12" db="EMBL/GenBank/DDBJ databases">
        <authorList>
            <person name="Zhao J."/>
        </authorList>
    </citation>
    <scope>NUCLEOTIDE SEQUENCE [LARGE SCALE GENOMIC DNA]</scope>
    <source>
        <strain evidence="8 9">S-15</strain>
    </source>
</reference>
<keyword evidence="3" id="KW-0255">Endonuclease</keyword>
<feature type="coiled-coil region" evidence="7">
    <location>
        <begin position="298"/>
        <end position="325"/>
    </location>
</feature>
<dbReference type="CDD" id="cd10981">
    <property type="entry name" value="ZnPC_S1P1"/>
    <property type="match status" value="1"/>
</dbReference>
<accession>A0A6N9NNK3</accession>
<sequence length="331" mass="38449">MKSKITIWGVLFSVLLVFPIQTLNSWGFFGHIRINKMAVFTLPPEMIGFYKRYIDYISEHAVDPDKRRYASAVEAPRHYIDIDHYGNDSIDPFEAVPKRWNDAVAKYSEDTLQAYGIVPWHINRMVYRLTDAFKEKNTERILYLSADLGHYIGDAHVPLHTTKNYNGQMTGQRGIHGFWESRIPELTADEYDYFVGRAVFVKSALDLAWETVKASHAGVDSVLSFERELNSRFPTDQKYTYENRGASIMKQYSTNYSMEYNRMLDGMVERRMRKAVIAVGSLWYTAWVNAGEPDLDELLLSERDIAQMEKEAKELEEQFQGKTIKGREHDH</sequence>
<keyword evidence="9" id="KW-1185">Reference proteome</keyword>
<dbReference type="GO" id="GO:0004519">
    <property type="term" value="F:endonuclease activity"/>
    <property type="evidence" value="ECO:0007669"/>
    <property type="project" value="UniProtKB-KW"/>
</dbReference>
<dbReference type="RefSeq" id="WP_160634393.1">
    <property type="nucleotide sequence ID" value="NZ_WWNE01000018.1"/>
</dbReference>
<evidence type="ECO:0000256" key="5">
    <source>
        <dbReference type="ARBA" id="ARBA00023157"/>
    </source>
</evidence>
<gene>
    <name evidence="8" type="ORF">GQN54_15080</name>
</gene>
<protein>
    <submittedName>
        <fullName evidence="8">S1/P1 Nuclease</fullName>
    </submittedName>
</protein>
<evidence type="ECO:0000313" key="8">
    <source>
        <dbReference type="EMBL" id="NBG67449.1"/>
    </source>
</evidence>
<dbReference type="Proteomes" id="UP000470771">
    <property type="component" value="Unassembled WGS sequence"/>
</dbReference>
<dbReference type="AlphaFoldDB" id="A0A6N9NNK3"/>
<dbReference type="GO" id="GO:0003676">
    <property type="term" value="F:nucleic acid binding"/>
    <property type="evidence" value="ECO:0007669"/>
    <property type="project" value="InterPro"/>
</dbReference>
<keyword evidence="2" id="KW-0479">Metal-binding</keyword>
<keyword evidence="6" id="KW-0325">Glycoprotein</keyword>
<dbReference type="GO" id="GO:0006308">
    <property type="term" value="P:DNA catabolic process"/>
    <property type="evidence" value="ECO:0007669"/>
    <property type="project" value="InterPro"/>
</dbReference>
<evidence type="ECO:0000256" key="3">
    <source>
        <dbReference type="ARBA" id="ARBA00022759"/>
    </source>
</evidence>
<evidence type="ECO:0000256" key="1">
    <source>
        <dbReference type="ARBA" id="ARBA00022722"/>
    </source>
</evidence>
<evidence type="ECO:0000256" key="2">
    <source>
        <dbReference type="ARBA" id="ARBA00022723"/>
    </source>
</evidence>
<proteinExistence type="predicted"/>
<dbReference type="InterPro" id="IPR008947">
    <property type="entry name" value="PLipase_C/P1_nuclease_dom_sf"/>
</dbReference>
<dbReference type="Pfam" id="PF02265">
    <property type="entry name" value="S1-P1_nuclease"/>
    <property type="match status" value="1"/>
</dbReference>
<evidence type="ECO:0000313" key="9">
    <source>
        <dbReference type="Proteomes" id="UP000470771"/>
    </source>
</evidence>
<name>A0A6N9NNK3_9FLAO</name>
<keyword evidence="1" id="KW-0540">Nuclease</keyword>
<dbReference type="EMBL" id="WWNE01000018">
    <property type="protein sequence ID" value="NBG67449.1"/>
    <property type="molecule type" value="Genomic_DNA"/>
</dbReference>
<dbReference type="SUPFAM" id="SSF48537">
    <property type="entry name" value="Phospholipase C/P1 nuclease"/>
    <property type="match status" value="1"/>
</dbReference>
<keyword evidence="7" id="KW-0175">Coiled coil</keyword>
<dbReference type="InterPro" id="IPR003154">
    <property type="entry name" value="S1/P1nuclease"/>
</dbReference>
<dbReference type="Gene3D" id="1.10.575.10">
    <property type="entry name" value="P1 Nuclease"/>
    <property type="match status" value="1"/>
</dbReference>
<dbReference type="GO" id="GO:0046872">
    <property type="term" value="F:metal ion binding"/>
    <property type="evidence" value="ECO:0007669"/>
    <property type="project" value="UniProtKB-KW"/>
</dbReference>
<evidence type="ECO:0000256" key="6">
    <source>
        <dbReference type="ARBA" id="ARBA00023180"/>
    </source>
</evidence>
<evidence type="ECO:0000256" key="4">
    <source>
        <dbReference type="ARBA" id="ARBA00022801"/>
    </source>
</evidence>
<organism evidence="8 9">
    <name type="scientific">Acidiluteibacter ferrifornacis</name>
    <dbReference type="NCBI Taxonomy" id="2692424"/>
    <lineage>
        <taxon>Bacteria</taxon>
        <taxon>Pseudomonadati</taxon>
        <taxon>Bacteroidota</taxon>
        <taxon>Flavobacteriia</taxon>
        <taxon>Flavobacteriales</taxon>
        <taxon>Cryomorphaceae</taxon>
        <taxon>Acidiluteibacter</taxon>
    </lineage>
</organism>
<dbReference type="GO" id="GO:0016788">
    <property type="term" value="F:hydrolase activity, acting on ester bonds"/>
    <property type="evidence" value="ECO:0007669"/>
    <property type="project" value="InterPro"/>
</dbReference>
<comment type="caution">
    <text evidence="8">The sequence shown here is derived from an EMBL/GenBank/DDBJ whole genome shotgun (WGS) entry which is preliminary data.</text>
</comment>
<evidence type="ECO:0000256" key="7">
    <source>
        <dbReference type="SAM" id="Coils"/>
    </source>
</evidence>